<dbReference type="NCBIfam" id="NF008740">
    <property type="entry name" value="PRK11770.1-2"/>
    <property type="match status" value="1"/>
</dbReference>
<evidence type="ECO:0000256" key="1">
    <source>
        <dbReference type="SAM" id="Phobius"/>
    </source>
</evidence>
<dbReference type="EMBL" id="CYZV01000041">
    <property type="protein sequence ID" value="CUO69899.1"/>
    <property type="molecule type" value="Genomic_DNA"/>
</dbReference>
<dbReference type="OrthoDB" id="9790567at2"/>
<accession>A0A174IYJ3</accession>
<feature type="transmembrane region" description="Helical" evidence="1">
    <location>
        <begin position="70"/>
        <end position="102"/>
    </location>
</feature>
<dbReference type="RefSeq" id="WP_042400760.1">
    <property type="nucleotide sequence ID" value="NZ_CYYT01000040.1"/>
</dbReference>
<dbReference type="PANTHER" id="PTHR42903">
    <property type="entry name" value="INNER MEMBRANE PROTEIN YCCF"/>
    <property type="match status" value="1"/>
</dbReference>
<keyword evidence="1" id="KW-0812">Transmembrane</keyword>
<dbReference type="GO" id="GO:0005886">
    <property type="term" value="C:plasma membrane"/>
    <property type="evidence" value="ECO:0007669"/>
    <property type="project" value="TreeGrafter"/>
</dbReference>
<dbReference type="AlphaFoldDB" id="A0A174IYJ3"/>
<dbReference type="InterPro" id="IPR005185">
    <property type="entry name" value="YccF"/>
</dbReference>
<gene>
    <name evidence="3" type="primary">yccF</name>
    <name evidence="3" type="ORF">ERS852470_03098</name>
</gene>
<dbReference type="InterPro" id="IPR052937">
    <property type="entry name" value="Inner_membrane_protein"/>
</dbReference>
<reference evidence="3 4" key="1">
    <citation type="submission" date="2015-09" db="EMBL/GenBank/DDBJ databases">
        <authorList>
            <consortium name="Pathogen Informatics"/>
        </authorList>
    </citation>
    <scope>NUCLEOTIDE SEQUENCE [LARGE SCALE GENOMIC DNA]</scope>
    <source>
        <strain evidence="3 4">2789STDY5834855</strain>
    </source>
</reference>
<feature type="domain" description="Inner membrane component" evidence="2">
    <location>
        <begin position="67"/>
        <end position="117"/>
    </location>
</feature>
<dbReference type="InterPro" id="IPR031308">
    <property type="entry name" value="UCP028777"/>
</dbReference>
<evidence type="ECO:0000313" key="3">
    <source>
        <dbReference type="EMBL" id="CUO69899.1"/>
    </source>
</evidence>
<dbReference type="PIRSF" id="PIRSF028777">
    <property type="entry name" value="UCP028777"/>
    <property type="match status" value="1"/>
</dbReference>
<dbReference type="Proteomes" id="UP000095558">
    <property type="component" value="Unassembled WGS sequence"/>
</dbReference>
<proteinExistence type="predicted"/>
<evidence type="ECO:0000259" key="2">
    <source>
        <dbReference type="Pfam" id="PF03733"/>
    </source>
</evidence>
<keyword evidence="1" id="KW-0472">Membrane</keyword>
<feature type="domain" description="Inner membrane component" evidence="2">
    <location>
        <begin position="4"/>
        <end position="54"/>
    </location>
</feature>
<name>A0A174IYJ3_9CLOT</name>
<protein>
    <submittedName>
        <fullName evidence="3">Predicted membrane protein</fullName>
    </submittedName>
</protein>
<dbReference type="GeneID" id="83012780"/>
<sequence>MSCLGNIIWIIFGGLIGAIGWCFIGIIWCITIIGIPVGMQCFKMARLQLAPFGKEVVTVSDSSGNLLMNILWLIFGGLELCITNIVSGLILCITIVGIPFAAQSFKMAKLALMPFGKEVI</sequence>
<dbReference type="PANTHER" id="PTHR42903:SF1">
    <property type="entry name" value="INNER MEMBRANE PROTEIN YCCF"/>
    <property type="match status" value="1"/>
</dbReference>
<keyword evidence="1" id="KW-1133">Transmembrane helix</keyword>
<dbReference type="STRING" id="84024.ERS852471_01507"/>
<organism evidence="3 4">
    <name type="scientific">Clostridium disporicum</name>
    <dbReference type="NCBI Taxonomy" id="84024"/>
    <lineage>
        <taxon>Bacteria</taxon>
        <taxon>Bacillati</taxon>
        <taxon>Bacillota</taxon>
        <taxon>Clostridia</taxon>
        <taxon>Eubacteriales</taxon>
        <taxon>Clostridiaceae</taxon>
        <taxon>Clostridium</taxon>
    </lineage>
</organism>
<evidence type="ECO:0000313" key="4">
    <source>
        <dbReference type="Proteomes" id="UP000095558"/>
    </source>
</evidence>
<dbReference type="Pfam" id="PF03733">
    <property type="entry name" value="YccF"/>
    <property type="match status" value="2"/>
</dbReference>
<feature type="transmembrane region" description="Helical" evidence="1">
    <location>
        <begin position="7"/>
        <end position="35"/>
    </location>
</feature>